<sequence>MTRHLIDVLTAFITAHPTQRIRTEALLQHATTTDPTLLGDPTARTRLATAFTELAQAGTIQLPRTRSGWDERTQPPLPRWIAKPTVRTRTERPVQRVWPQPLERAAALATRPDEHALLDRIASWLRDNPNAEPVPIEERSLEILDDEKALATLTTKRLFATGSLTLDLLACYATPVPFPSQHVPGHGEPRLLIAENNATFHSLLATARSLDPRTRPNLHIGWGCGNQFPVSITAMTLLAPQPAALYYFGDLDAAGLRIAANAATTATARHLPTLRPAANLYRWLLANGTPRPDRSNTGLADPTPLLTWLPADLHPAVGALLATRQRIPQERLGLRDLRADPSLLVQAVRAGHANPSPS</sequence>
<proteinExistence type="predicted"/>
<dbReference type="InterPro" id="IPR024534">
    <property type="entry name" value="JetD_C"/>
</dbReference>
<name>A0ABV6W558_9ACTN</name>
<evidence type="ECO:0000313" key="3">
    <source>
        <dbReference type="Proteomes" id="UP001592531"/>
    </source>
</evidence>
<organism evidence="2 3">
    <name type="scientific">Streptacidiphilus cavernicola</name>
    <dbReference type="NCBI Taxonomy" id="3342716"/>
    <lineage>
        <taxon>Bacteria</taxon>
        <taxon>Bacillati</taxon>
        <taxon>Actinomycetota</taxon>
        <taxon>Actinomycetes</taxon>
        <taxon>Kitasatosporales</taxon>
        <taxon>Streptomycetaceae</taxon>
        <taxon>Streptacidiphilus</taxon>
    </lineage>
</organism>
<comment type="caution">
    <text evidence="2">The sequence shown here is derived from an EMBL/GenBank/DDBJ whole genome shotgun (WGS) entry which is preliminary data.</text>
</comment>
<evidence type="ECO:0000259" key="1">
    <source>
        <dbReference type="Pfam" id="PF09983"/>
    </source>
</evidence>
<gene>
    <name evidence="2" type="ORF">ACEZDE_31380</name>
</gene>
<accession>A0ABV6W558</accession>
<dbReference type="EMBL" id="JBHFAB010000034">
    <property type="protein sequence ID" value="MFC1421111.1"/>
    <property type="molecule type" value="Genomic_DNA"/>
</dbReference>
<dbReference type="Proteomes" id="UP001592531">
    <property type="component" value="Unassembled WGS sequence"/>
</dbReference>
<evidence type="ECO:0000313" key="2">
    <source>
        <dbReference type="EMBL" id="MFC1421111.1"/>
    </source>
</evidence>
<feature type="domain" description="Wadjet protein JetD C-terminal" evidence="1">
    <location>
        <begin position="190"/>
        <end position="338"/>
    </location>
</feature>
<dbReference type="RefSeq" id="WP_380543685.1">
    <property type="nucleotide sequence ID" value="NZ_JBHFAB010000034.1"/>
</dbReference>
<dbReference type="Pfam" id="PF09983">
    <property type="entry name" value="JetD_C"/>
    <property type="match status" value="1"/>
</dbReference>
<protein>
    <submittedName>
        <fullName evidence="2">Wadjet anti-phage system protein JetD domain-containing protein</fullName>
    </submittedName>
</protein>
<reference evidence="2 3" key="1">
    <citation type="submission" date="2024-09" db="EMBL/GenBank/DDBJ databases">
        <authorList>
            <person name="Lee S.D."/>
        </authorList>
    </citation>
    <scope>NUCLEOTIDE SEQUENCE [LARGE SCALE GENOMIC DNA]</scope>
    <source>
        <strain evidence="2 3">N8-3</strain>
    </source>
</reference>
<keyword evidence="3" id="KW-1185">Reference proteome</keyword>